<protein>
    <recommendedName>
        <fullName evidence="4">threonine ammonia-lyase</fullName>
        <ecNumber evidence="4">4.3.1.19</ecNumber>
    </recommendedName>
    <alternativeName>
        <fullName evidence="8">Threonine deaminase</fullName>
    </alternativeName>
</protein>
<dbReference type="GO" id="GO:0006567">
    <property type="term" value="P:L-threonine catabolic process"/>
    <property type="evidence" value="ECO:0007669"/>
    <property type="project" value="InterPro"/>
</dbReference>
<dbReference type="EC" id="4.3.1.19" evidence="4"/>
<evidence type="ECO:0000256" key="8">
    <source>
        <dbReference type="ARBA" id="ARBA00031427"/>
    </source>
</evidence>
<dbReference type="PANTHER" id="PTHR48078:SF6">
    <property type="entry name" value="L-THREONINE DEHYDRATASE CATABOLIC TDCB"/>
    <property type="match status" value="1"/>
</dbReference>
<dbReference type="SUPFAM" id="SSF55021">
    <property type="entry name" value="ACT-like"/>
    <property type="match status" value="1"/>
</dbReference>
<dbReference type="Pfam" id="PF00291">
    <property type="entry name" value="PALP"/>
    <property type="match status" value="1"/>
</dbReference>
<dbReference type="CDD" id="cd04886">
    <property type="entry name" value="ACT_ThrD-II-like"/>
    <property type="match status" value="1"/>
</dbReference>
<organism evidence="10 11">
    <name type="scientific">Gallintestinimicrobium propionicum</name>
    <dbReference type="NCBI Taxonomy" id="2981770"/>
    <lineage>
        <taxon>Bacteria</taxon>
        <taxon>Bacillati</taxon>
        <taxon>Bacillota</taxon>
        <taxon>Clostridia</taxon>
        <taxon>Lachnospirales</taxon>
        <taxon>Lachnospiraceae</taxon>
        <taxon>Gallintestinimicrobium</taxon>
    </lineage>
</organism>
<keyword evidence="11" id="KW-1185">Reference proteome</keyword>
<evidence type="ECO:0000256" key="7">
    <source>
        <dbReference type="ARBA" id="ARBA00025527"/>
    </source>
</evidence>
<evidence type="ECO:0000256" key="4">
    <source>
        <dbReference type="ARBA" id="ARBA00012096"/>
    </source>
</evidence>
<dbReference type="InterPro" id="IPR002912">
    <property type="entry name" value="ACT_dom"/>
</dbReference>
<comment type="function">
    <text evidence="7">Catalyzes the anaerobic formation of alpha-ketobutyrate and ammonia from threonine in a two-step reaction. The first step involved a dehydration of threonine and a production of enamine intermediates (aminocrotonate), which tautomerizes to its imine form (iminobutyrate). Both intermediates are unstable and short-lived. The second step is the nonenzymatic hydrolysis of the enamine/imine intermediates to form 2-ketobutyrate and free ammonia. In the low water environment of the cell, the second step is accelerated by RidA.</text>
</comment>
<dbReference type="InterPro" id="IPR044561">
    <property type="entry name" value="ACT_ThrD-II-like"/>
</dbReference>
<dbReference type="InterPro" id="IPR001926">
    <property type="entry name" value="TrpB-like_PALP"/>
</dbReference>
<evidence type="ECO:0000256" key="3">
    <source>
        <dbReference type="ARBA" id="ARBA00010869"/>
    </source>
</evidence>
<dbReference type="GO" id="GO:0006565">
    <property type="term" value="P:L-serine catabolic process"/>
    <property type="evidence" value="ECO:0007669"/>
    <property type="project" value="TreeGrafter"/>
</dbReference>
<keyword evidence="6 10" id="KW-0456">Lyase</keyword>
<dbReference type="PROSITE" id="PS51671">
    <property type="entry name" value="ACT"/>
    <property type="match status" value="1"/>
</dbReference>
<dbReference type="SUPFAM" id="SSF53686">
    <property type="entry name" value="Tryptophan synthase beta subunit-like PLP-dependent enzymes"/>
    <property type="match status" value="1"/>
</dbReference>
<dbReference type="GO" id="GO:0009097">
    <property type="term" value="P:isoleucine biosynthetic process"/>
    <property type="evidence" value="ECO:0007669"/>
    <property type="project" value="TreeGrafter"/>
</dbReference>
<keyword evidence="5" id="KW-0663">Pyridoxal phosphate</keyword>
<dbReference type="InterPro" id="IPR050147">
    <property type="entry name" value="Ser/Thr_Dehydratase"/>
</dbReference>
<evidence type="ECO:0000256" key="2">
    <source>
        <dbReference type="ARBA" id="ARBA00001933"/>
    </source>
</evidence>
<dbReference type="Proteomes" id="UP001199355">
    <property type="component" value="Unassembled WGS sequence"/>
</dbReference>
<evidence type="ECO:0000256" key="6">
    <source>
        <dbReference type="ARBA" id="ARBA00023239"/>
    </source>
</evidence>
<reference evidence="10 11" key="1">
    <citation type="submission" date="2021-10" db="EMBL/GenBank/DDBJ databases">
        <title>Anaerobic single-cell dispensing facilitates the cultivation of human gut bacteria.</title>
        <authorList>
            <person name="Afrizal A."/>
        </authorList>
    </citation>
    <scope>NUCLEOTIDE SEQUENCE [LARGE SCALE GENOMIC DNA]</scope>
    <source>
        <strain evidence="10 11">CLA-AA-H244</strain>
    </source>
</reference>
<dbReference type="GO" id="GO:0004794">
    <property type="term" value="F:threonine deaminase activity"/>
    <property type="evidence" value="ECO:0007669"/>
    <property type="project" value="UniProtKB-EC"/>
</dbReference>
<dbReference type="InterPro" id="IPR045865">
    <property type="entry name" value="ACT-like_dom_sf"/>
</dbReference>
<evidence type="ECO:0000259" key="9">
    <source>
        <dbReference type="PROSITE" id="PS51671"/>
    </source>
</evidence>
<proteinExistence type="inferred from homology"/>
<dbReference type="CDD" id="cd01562">
    <property type="entry name" value="Thr-dehyd"/>
    <property type="match status" value="1"/>
</dbReference>
<dbReference type="GO" id="GO:0003941">
    <property type="term" value="F:L-serine ammonia-lyase activity"/>
    <property type="evidence" value="ECO:0007669"/>
    <property type="project" value="TreeGrafter"/>
</dbReference>
<evidence type="ECO:0000256" key="5">
    <source>
        <dbReference type="ARBA" id="ARBA00022898"/>
    </source>
</evidence>
<comment type="caution">
    <text evidence="10">The sequence shown here is derived from an EMBL/GenBank/DDBJ whole genome shotgun (WGS) entry which is preliminary data.</text>
</comment>
<dbReference type="InterPro" id="IPR005789">
    <property type="entry name" value="Thr_deHydtase_catblc"/>
</dbReference>
<evidence type="ECO:0000313" key="10">
    <source>
        <dbReference type="EMBL" id="MCC2166698.1"/>
    </source>
</evidence>
<name>A0AAE3DMW1_9FIRM</name>
<dbReference type="InterPro" id="IPR036052">
    <property type="entry name" value="TrpB-like_PALP_sf"/>
</dbReference>
<evidence type="ECO:0000313" key="11">
    <source>
        <dbReference type="Proteomes" id="UP001199355"/>
    </source>
</evidence>
<dbReference type="RefSeq" id="WP_117959681.1">
    <property type="nucleotide sequence ID" value="NZ_JAJEQF010000004.1"/>
</dbReference>
<dbReference type="AlphaFoldDB" id="A0AAE3DMW1"/>
<dbReference type="FunFam" id="3.40.50.1100:FF:000005">
    <property type="entry name" value="Threonine dehydratase catabolic"/>
    <property type="match status" value="1"/>
</dbReference>
<feature type="domain" description="ACT" evidence="9">
    <location>
        <begin position="325"/>
        <end position="403"/>
    </location>
</feature>
<comment type="similarity">
    <text evidence="3">Belongs to the serine/threonine dehydratase family.</text>
</comment>
<dbReference type="FunFam" id="3.40.50.1100:FF:000007">
    <property type="entry name" value="L-threonine dehydratase catabolic TdcB"/>
    <property type="match status" value="1"/>
</dbReference>
<dbReference type="Gene3D" id="3.30.70.260">
    <property type="match status" value="1"/>
</dbReference>
<comment type="cofactor">
    <cofactor evidence="2">
        <name>pyridoxal 5'-phosphate</name>
        <dbReference type="ChEBI" id="CHEBI:597326"/>
    </cofactor>
</comment>
<sequence length="403" mass="43691">MLTLEKFEEASEVVRRVTLETKLVYSDYFSQQTGAKVFFKPENLQFTGAYKVRGAYYKMSTLTEEERAKGVITASAGNHAQGVAYAAKCYGAKATIVMPTTTPLIKVNRTKGYGAEVVLYGDVYDEACAKAYELAEEHGYTFVHPFDDLTVATGQGTIAMEIVKELPLVDYILVPIGGGGLATGVSTLAKLLNPKIKVIGVEPANANCMQESIKNGKVTTLPSVNTIADGTAVKTPGTKIFPYIQKNLDDIITVEDAELVGAFLDMVENHKLIVENSGLLTVAALKHLDLKGKKVVSILSGGNMDVITMSSVVQQGLILRDRIFTVSVLLPDKPGELSKVAAVVAKEHGNVIKLSHNQFVSINRSAAVELRITMESFGTEHKQEIISALEKEGYRPKVVQTNM</sequence>
<dbReference type="Gene3D" id="3.40.50.1100">
    <property type="match status" value="2"/>
</dbReference>
<gene>
    <name evidence="10" type="primary">ilvA</name>
    <name evidence="10" type="ORF">LKD45_03105</name>
</gene>
<dbReference type="EMBL" id="JAJEQF010000004">
    <property type="protein sequence ID" value="MCC2166698.1"/>
    <property type="molecule type" value="Genomic_DNA"/>
</dbReference>
<dbReference type="NCBIfam" id="TIGR01127">
    <property type="entry name" value="ilvA_1Cterm"/>
    <property type="match status" value="1"/>
</dbReference>
<accession>A0AAE3DMW1</accession>
<comment type="catalytic activity">
    <reaction evidence="1">
        <text>L-threonine = 2-oxobutanoate + NH4(+)</text>
        <dbReference type="Rhea" id="RHEA:22108"/>
        <dbReference type="ChEBI" id="CHEBI:16763"/>
        <dbReference type="ChEBI" id="CHEBI:28938"/>
        <dbReference type="ChEBI" id="CHEBI:57926"/>
        <dbReference type="EC" id="4.3.1.19"/>
    </reaction>
</comment>
<dbReference type="PANTHER" id="PTHR48078">
    <property type="entry name" value="THREONINE DEHYDRATASE, MITOCHONDRIAL-RELATED"/>
    <property type="match status" value="1"/>
</dbReference>
<evidence type="ECO:0000256" key="1">
    <source>
        <dbReference type="ARBA" id="ARBA00001274"/>
    </source>
</evidence>